<evidence type="ECO:0000313" key="13">
    <source>
        <dbReference type="Proteomes" id="UP000694892"/>
    </source>
</evidence>
<evidence type="ECO:0000256" key="3">
    <source>
        <dbReference type="ARBA" id="ARBA00022692"/>
    </source>
</evidence>
<evidence type="ECO:0000256" key="5">
    <source>
        <dbReference type="ARBA" id="ARBA00023040"/>
    </source>
</evidence>
<dbReference type="InterPro" id="IPR004073">
    <property type="entry name" value="GPCR_3_vmron_rcpt_2"/>
</dbReference>
<dbReference type="InterPro" id="IPR000068">
    <property type="entry name" value="GPCR_3_Ca_sens_rcpt-rel"/>
</dbReference>
<dbReference type="SUPFAM" id="SSF53822">
    <property type="entry name" value="Periplasmic binding protein-like I"/>
    <property type="match status" value="1"/>
</dbReference>
<dbReference type="InterPro" id="IPR038550">
    <property type="entry name" value="GPCR_3_9-Cys_sf"/>
</dbReference>
<feature type="transmembrane region" description="Helical" evidence="10">
    <location>
        <begin position="613"/>
        <end position="636"/>
    </location>
</feature>
<dbReference type="InterPro" id="IPR000337">
    <property type="entry name" value="GPCR_3"/>
</dbReference>
<evidence type="ECO:0000259" key="11">
    <source>
        <dbReference type="PROSITE" id="PS50259"/>
    </source>
</evidence>
<dbReference type="PANTHER" id="PTHR24061:SF599">
    <property type="entry name" value="G-PROTEIN COUPLED RECEPTORS FAMILY 3 PROFILE DOMAIN-CONTAINING PROTEIN"/>
    <property type="match status" value="1"/>
</dbReference>
<dbReference type="InterPro" id="IPR001828">
    <property type="entry name" value="ANF_lig-bd_rcpt"/>
</dbReference>
<dbReference type="Pfam" id="PF00003">
    <property type="entry name" value="7tm_3"/>
    <property type="match status" value="1"/>
</dbReference>
<evidence type="ECO:0000256" key="1">
    <source>
        <dbReference type="ARBA" id="ARBA00004651"/>
    </source>
</evidence>
<protein>
    <recommendedName>
        <fullName evidence="11">G-protein coupled receptors family 3 profile domain-containing protein</fullName>
    </recommendedName>
</protein>
<evidence type="ECO:0000256" key="9">
    <source>
        <dbReference type="ARBA" id="ARBA00023224"/>
    </source>
</evidence>
<keyword evidence="3 10" id="KW-0812">Transmembrane</keyword>
<dbReference type="InterPro" id="IPR017978">
    <property type="entry name" value="GPCR_3_C"/>
</dbReference>
<dbReference type="PROSITE" id="PS50259">
    <property type="entry name" value="G_PROTEIN_RECEP_F3_4"/>
    <property type="match status" value="1"/>
</dbReference>
<feature type="transmembrane region" description="Helical" evidence="10">
    <location>
        <begin position="489"/>
        <end position="512"/>
    </location>
</feature>
<reference evidence="13" key="1">
    <citation type="journal article" date="2016" name="Nature">
        <title>Genome evolution in the allotetraploid frog Xenopus laevis.</title>
        <authorList>
            <person name="Session A.M."/>
            <person name="Uno Y."/>
            <person name="Kwon T."/>
            <person name="Chapman J.A."/>
            <person name="Toyoda A."/>
            <person name="Takahashi S."/>
            <person name="Fukui A."/>
            <person name="Hikosaka A."/>
            <person name="Suzuki A."/>
            <person name="Kondo M."/>
            <person name="van Heeringen S.J."/>
            <person name="Quigley I."/>
            <person name="Heinz S."/>
            <person name="Ogino H."/>
            <person name="Ochi H."/>
            <person name="Hellsten U."/>
            <person name="Lyons J.B."/>
            <person name="Simakov O."/>
            <person name="Putnam N."/>
            <person name="Stites J."/>
            <person name="Kuroki Y."/>
            <person name="Tanaka T."/>
            <person name="Michiue T."/>
            <person name="Watanabe M."/>
            <person name="Bogdanovic O."/>
            <person name="Lister R."/>
            <person name="Georgiou G."/>
            <person name="Paranjpe S.S."/>
            <person name="van Kruijsbergen I."/>
            <person name="Shu S."/>
            <person name="Carlson J."/>
            <person name="Kinoshita T."/>
            <person name="Ohta Y."/>
            <person name="Mawaribuchi S."/>
            <person name="Jenkins J."/>
            <person name="Grimwood J."/>
            <person name="Schmutz J."/>
            <person name="Mitros T."/>
            <person name="Mozaffari S.V."/>
            <person name="Suzuki Y."/>
            <person name="Haramoto Y."/>
            <person name="Yamamoto T.S."/>
            <person name="Takagi C."/>
            <person name="Heald R."/>
            <person name="Miller K."/>
            <person name="Haudenschild C."/>
            <person name="Kitzman J."/>
            <person name="Nakayama T."/>
            <person name="Izutsu Y."/>
            <person name="Robert J."/>
            <person name="Fortriede J."/>
            <person name="Burns K."/>
            <person name="Lotay V."/>
            <person name="Karimi K."/>
            <person name="Yasuoka Y."/>
            <person name="Dichmann D.S."/>
            <person name="Flajnik M.F."/>
            <person name="Houston D.W."/>
            <person name="Shendure J."/>
            <person name="DuPasquier L."/>
            <person name="Vize P.D."/>
            <person name="Zorn A.M."/>
            <person name="Ito M."/>
            <person name="Marcotte E.M."/>
            <person name="Wallingford J.B."/>
            <person name="Ito Y."/>
            <person name="Asashima M."/>
            <person name="Ueno N."/>
            <person name="Matsuda Y."/>
            <person name="Veenstra G.J."/>
            <person name="Fujiyama A."/>
            <person name="Harland R.M."/>
            <person name="Taira M."/>
            <person name="Rokhsar D.S."/>
        </authorList>
    </citation>
    <scope>NUCLEOTIDE SEQUENCE [LARGE SCALE GENOMIC DNA]</scope>
    <source>
        <strain evidence="13">J</strain>
    </source>
</reference>
<evidence type="ECO:0000313" key="12">
    <source>
        <dbReference type="EMBL" id="OCT68872.1"/>
    </source>
</evidence>
<keyword evidence="9" id="KW-0807">Transducer</keyword>
<dbReference type="PANTHER" id="PTHR24061">
    <property type="entry name" value="CALCIUM-SENSING RECEPTOR-RELATED"/>
    <property type="match status" value="1"/>
</dbReference>
<dbReference type="PRINTS" id="PR00248">
    <property type="entry name" value="GPCRMGR"/>
</dbReference>
<feature type="transmembrane region" description="Helical" evidence="10">
    <location>
        <begin position="680"/>
        <end position="703"/>
    </location>
</feature>
<evidence type="ECO:0000256" key="6">
    <source>
        <dbReference type="ARBA" id="ARBA00023136"/>
    </source>
</evidence>
<evidence type="ECO:0000256" key="8">
    <source>
        <dbReference type="ARBA" id="ARBA00023180"/>
    </source>
</evidence>
<dbReference type="GO" id="GO:0004930">
    <property type="term" value="F:G protein-coupled receptor activity"/>
    <property type="evidence" value="ECO:0007669"/>
    <property type="project" value="UniProtKB-KW"/>
</dbReference>
<accession>A0A974C996</accession>
<dbReference type="EMBL" id="CM004480">
    <property type="protein sequence ID" value="OCT68872.1"/>
    <property type="molecule type" value="Genomic_DNA"/>
</dbReference>
<dbReference type="Gene3D" id="2.10.50.30">
    <property type="entry name" value="GPCR, family 3, nine cysteines domain"/>
    <property type="match status" value="1"/>
</dbReference>
<keyword evidence="7" id="KW-0675">Receptor</keyword>
<feature type="domain" description="G-protein coupled receptors family 3 profile" evidence="11">
    <location>
        <begin position="454"/>
        <end position="718"/>
    </location>
</feature>
<organism evidence="12 13">
    <name type="scientific">Xenopus laevis</name>
    <name type="common">African clawed frog</name>
    <dbReference type="NCBI Taxonomy" id="8355"/>
    <lineage>
        <taxon>Eukaryota</taxon>
        <taxon>Metazoa</taxon>
        <taxon>Chordata</taxon>
        <taxon>Craniata</taxon>
        <taxon>Vertebrata</taxon>
        <taxon>Euteleostomi</taxon>
        <taxon>Amphibia</taxon>
        <taxon>Batrachia</taxon>
        <taxon>Anura</taxon>
        <taxon>Pipoidea</taxon>
        <taxon>Pipidae</taxon>
        <taxon>Xenopodinae</taxon>
        <taxon>Xenopus</taxon>
        <taxon>Xenopus</taxon>
    </lineage>
</organism>
<keyword evidence="4 10" id="KW-1133">Transmembrane helix</keyword>
<keyword evidence="6 10" id="KW-0472">Membrane</keyword>
<keyword evidence="8" id="KW-0325">Glycoprotein</keyword>
<evidence type="ECO:0000256" key="10">
    <source>
        <dbReference type="SAM" id="Phobius"/>
    </source>
</evidence>
<feature type="transmembrane region" description="Helical" evidence="10">
    <location>
        <begin position="648"/>
        <end position="668"/>
    </location>
</feature>
<feature type="transmembrane region" description="Helical" evidence="10">
    <location>
        <begin position="566"/>
        <end position="586"/>
    </location>
</feature>
<feature type="transmembrane region" description="Helical" evidence="10">
    <location>
        <begin position="524"/>
        <end position="546"/>
    </location>
</feature>
<evidence type="ECO:0000256" key="2">
    <source>
        <dbReference type="ARBA" id="ARBA00022475"/>
    </source>
</evidence>
<dbReference type="Gene3D" id="3.40.50.2300">
    <property type="match status" value="2"/>
</dbReference>
<dbReference type="Pfam" id="PF01094">
    <property type="entry name" value="ANF_receptor"/>
    <property type="match status" value="1"/>
</dbReference>
<dbReference type="OMA" id="QNDCFEC"/>
<feature type="transmembrane region" description="Helical" evidence="10">
    <location>
        <begin position="454"/>
        <end position="477"/>
    </location>
</feature>
<dbReference type="InterPro" id="IPR028082">
    <property type="entry name" value="Peripla_BP_I"/>
</dbReference>
<dbReference type="GO" id="GO:0005886">
    <property type="term" value="C:plasma membrane"/>
    <property type="evidence" value="ECO:0007669"/>
    <property type="project" value="UniProtKB-SubCell"/>
</dbReference>
<sequence>MEQIFVSFSFFKFQPPPPSCSEICVLFFCVRYKFIDIWQVLVFAFAIHEINKREDLLPNITLGFEIYDSGSSEIMTIERTFRILSGNRKLIPNYSCRKQEKLLTLIGHLVPSCSHSMADLLSLYRYPQITYGAKDPMLDNKYQYPHIFSTIPSDHSLTEAVVALLQYFNWKWVGIFISLHGNLKRSSEEIKVELTKIGYCVAFVIEADKVDDIVENLESYNVKIIIIYCSIYLIYSTVFLFASSHGKVFITITEEGKFLPHITLNEFSHLNGSLWFSAHSEDMPGLKGFIQSANSTALPGGTFLDTIWEVFHNDNEKDLMAYSQDEVDIKLLYNIYTAVYAAAHALHREKEIYFDKRGNVPGYFDIWNAVMLPNLTFVYVHVGTFDSSAPQGEKLKLNVSKIRWHPDFSQNYSIFSLILDTDNCIKCKEHQWTDERRDKCIQRETEYLSFHDHLGIFLMVTSLFLCAITTGIYLIFYKHRTTCIVRANNLHLSYILLFSLTLSFLSSLLFIGQPKKFTCLVRQLTFGIIFATALSTLIGKTFTVVIAFSSTKPGSKLAKWMKTQTVYIIVLLLSIGQVVICLVWLVCSPPFPDTDTKSKVGKIILLCNEGSVVAFYIMVGYIGILAIVSFLLAYYARRLPDSFNESQLITFSMLVFCCVWISFIPAYINTKGRSVVAVEVFTILTSNAGLLGFIFIPKCYIILLRPELNNKEHLMRKIYNR</sequence>
<keyword evidence="5" id="KW-0297">G-protein coupled receptor</keyword>
<keyword evidence="2" id="KW-1003">Cell membrane</keyword>
<comment type="subcellular location">
    <subcellularLocation>
        <location evidence="1">Cell membrane</location>
        <topology evidence="1">Multi-pass membrane protein</topology>
    </subcellularLocation>
</comment>
<name>A0A974C996_XENLA</name>
<dbReference type="PRINTS" id="PR01535">
    <property type="entry name" value="VOMERONASL2R"/>
</dbReference>
<evidence type="ECO:0000256" key="7">
    <source>
        <dbReference type="ARBA" id="ARBA00023170"/>
    </source>
</evidence>
<proteinExistence type="predicted"/>
<gene>
    <name evidence="12" type="ORF">XELAEV_18040178mg</name>
</gene>
<evidence type="ECO:0000256" key="4">
    <source>
        <dbReference type="ARBA" id="ARBA00022989"/>
    </source>
</evidence>
<dbReference type="AlphaFoldDB" id="A0A974C996"/>
<dbReference type="Proteomes" id="UP000694892">
    <property type="component" value="Chromosome 8L"/>
</dbReference>